<comment type="caution">
    <text evidence="1">The sequence shown here is derived from an EMBL/GenBank/DDBJ whole genome shotgun (WGS) entry which is preliminary data.</text>
</comment>
<gene>
    <name evidence="1" type="ORF">GSI_01681</name>
</gene>
<dbReference type="EMBL" id="AYKW01000002">
    <property type="protein sequence ID" value="PIL36021.1"/>
    <property type="molecule type" value="Genomic_DNA"/>
</dbReference>
<evidence type="ECO:0000313" key="1">
    <source>
        <dbReference type="EMBL" id="PIL36021.1"/>
    </source>
</evidence>
<proteinExistence type="predicted"/>
<dbReference type="Proteomes" id="UP000230002">
    <property type="component" value="Unassembled WGS sequence"/>
</dbReference>
<dbReference type="AlphaFoldDB" id="A0A2G8SQH4"/>
<reference evidence="1 2" key="1">
    <citation type="journal article" date="2015" name="Sci. Rep.">
        <title>Chromosome-level genome map provides insights into diverse defense mechanisms in the medicinal fungus Ganoderma sinense.</title>
        <authorList>
            <person name="Zhu Y."/>
            <person name="Xu J."/>
            <person name="Sun C."/>
            <person name="Zhou S."/>
            <person name="Xu H."/>
            <person name="Nelson D.R."/>
            <person name="Qian J."/>
            <person name="Song J."/>
            <person name="Luo H."/>
            <person name="Xiang L."/>
            <person name="Li Y."/>
            <person name="Xu Z."/>
            <person name="Ji A."/>
            <person name="Wang L."/>
            <person name="Lu S."/>
            <person name="Hayward A."/>
            <person name="Sun W."/>
            <person name="Li X."/>
            <person name="Schwartz D.C."/>
            <person name="Wang Y."/>
            <person name="Chen S."/>
        </authorList>
    </citation>
    <scope>NUCLEOTIDE SEQUENCE [LARGE SCALE GENOMIC DNA]</scope>
    <source>
        <strain evidence="1 2">ZZ0214-1</strain>
    </source>
</reference>
<evidence type="ECO:0000313" key="2">
    <source>
        <dbReference type="Proteomes" id="UP000230002"/>
    </source>
</evidence>
<dbReference type="OrthoDB" id="2756638at2759"/>
<sequence>MPAPNAAQEAMGVLVVIAQESMPEGQNQGGGNDAREKFDEAVDEMFVVLVKKRKELEGDDFDISIKKMLVKLKGISAGLEEFSISPTFEKSIPLLESWIP</sequence>
<keyword evidence="2" id="KW-1185">Reference proteome</keyword>
<organism evidence="1 2">
    <name type="scientific">Ganoderma sinense ZZ0214-1</name>
    <dbReference type="NCBI Taxonomy" id="1077348"/>
    <lineage>
        <taxon>Eukaryota</taxon>
        <taxon>Fungi</taxon>
        <taxon>Dikarya</taxon>
        <taxon>Basidiomycota</taxon>
        <taxon>Agaricomycotina</taxon>
        <taxon>Agaricomycetes</taxon>
        <taxon>Polyporales</taxon>
        <taxon>Polyporaceae</taxon>
        <taxon>Ganoderma</taxon>
    </lineage>
</organism>
<protein>
    <submittedName>
        <fullName evidence="1">Uncharacterized protein</fullName>
    </submittedName>
</protein>
<name>A0A2G8SQH4_9APHY</name>
<accession>A0A2G8SQH4</accession>